<evidence type="ECO:0000256" key="7">
    <source>
        <dbReference type="PROSITE-ProRule" id="PRU00236"/>
    </source>
</evidence>
<dbReference type="InterPro" id="IPR003000">
    <property type="entry name" value="Sirtuin"/>
</dbReference>
<dbReference type="Gene3D" id="3.30.1600.10">
    <property type="entry name" value="SIR2/SIRT2 'Small Domain"/>
    <property type="match status" value="1"/>
</dbReference>
<dbReference type="CDD" id="cd01408">
    <property type="entry name" value="SIRT1"/>
    <property type="match status" value="1"/>
</dbReference>
<evidence type="ECO:0000313" key="11">
    <source>
        <dbReference type="Proteomes" id="UP000245609"/>
    </source>
</evidence>
<reference evidence="10 11" key="1">
    <citation type="journal article" date="2018" name="MBio">
        <title>Comparative Genomics Reveals the Core Gene Toolbox for the Fungus-Insect Symbiosis.</title>
        <authorList>
            <person name="Wang Y."/>
            <person name="Stata M."/>
            <person name="Wang W."/>
            <person name="Stajich J.E."/>
            <person name="White M.M."/>
            <person name="Moncalvo J.M."/>
        </authorList>
    </citation>
    <scope>NUCLEOTIDE SEQUENCE [LARGE SCALE GENOMIC DNA]</scope>
    <source>
        <strain evidence="10 11">SC-DP-2</strain>
    </source>
</reference>
<dbReference type="PROSITE" id="PS50305">
    <property type="entry name" value="SIRTUIN"/>
    <property type="match status" value="1"/>
</dbReference>
<accession>A0A2T9ZHK5</accession>
<comment type="cofactor">
    <cofactor evidence="1">
        <name>Zn(2+)</name>
        <dbReference type="ChEBI" id="CHEBI:29105"/>
    </cofactor>
</comment>
<keyword evidence="3" id="KW-0808">Transferase</keyword>
<feature type="binding site" evidence="7">
    <location>
        <position position="303"/>
    </location>
    <ligand>
        <name>Zn(2+)</name>
        <dbReference type="ChEBI" id="CHEBI:29105"/>
    </ligand>
</feature>
<keyword evidence="11" id="KW-1185">Reference proteome</keyword>
<name>A0A2T9ZHK5_9FUNG</name>
<dbReference type="EMBL" id="MBFS01000163">
    <property type="protein sequence ID" value="PVV04086.1"/>
    <property type="molecule type" value="Genomic_DNA"/>
</dbReference>
<proteinExistence type="inferred from homology"/>
<feature type="binding site" evidence="7">
    <location>
        <position position="277"/>
    </location>
    <ligand>
        <name>Zn(2+)</name>
        <dbReference type="ChEBI" id="CHEBI:29105"/>
    </ligand>
</feature>
<keyword evidence="6" id="KW-0520">NAD</keyword>
<comment type="similarity">
    <text evidence="2">Belongs to the sirtuin family. Class I subfamily.</text>
</comment>
<dbReference type="PANTHER" id="PTHR11085">
    <property type="entry name" value="NAD-DEPENDENT PROTEIN DEACYLASE SIRTUIN-5, MITOCHONDRIAL-RELATED"/>
    <property type="match status" value="1"/>
</dbReference>
<evidence type="ECO:0000313" key="10">
    <source>
        <dbReference type="EMBL" id="PVV04086.1"/>
    </source>
</evidence>
<dbReference type="GO" id="GO:0017136">
    <property type="term" value="F:histone deacetylase activity, NAD-dependent"/>
    <property type="evidence" value="ECO:0007669"/>
    <property type="project" value="TreeGrafter"/>
</dbReference>
<feature type="domain" description="Deacetylase sirtuin-type" evidence="9">
    <location>
        <begin position="138"/>
        <end position="410"/>
    </location>
</feature>
<feature type="active site" description="Proton acceptor" evidence="7">
    <location>
        <position position="269"/>
    </location>
</feature>
<comment type="caution">
    <text evidence="10">The sequence shown here is derived from an EMBL/GenBank/DDBJ whole genome shotgun (WGS) entry which is preliminary data.</text>
</comment>
<evidence type="ECO:0000256" key="6">
    <source>
        <dbReference type="ARBA" id="ARBA00023027"/>
    </source>
</evidence>
<feature type="compositionally biased region" description="Basic and acidic residues" evidence="8">
    <location>
        <begin position="47"/>
        <end position="103"/>
    </location>
</feature>
<feature type="compositionally biased region" description="Low complexity" evidence="8">
    <location>
        <begin position="27"/>
        <end position="39"/>
    </location>
</feature>
<protein>
    <recommendedName>
        <fullName evidence="9">Deacetylase sirtuin-type domain-containing protein</fullName>
    </recommendedName>
</protein>
<evidence type="ECO:0000256" key="4">
    <source>
        <dbReference type="ARBA" id="ARBA00022723"/>
    </source>
</evidence>
<evidence type="ECO:0000256" key="1">
    <source>
        <dbReference type="ARBA" id="ARBA00001947"/>
    </source>
</evidence>
<dbReference type="PANTHER" id="PTHR11085:SF6">
    <property type="entry name" value="NAD-DEPENDENT PROTEIN DEACETYLASE SIRTUIN-2"/>
    <property type="match status" value="1"/>
</dbReference>
<dbReference type="GO" id="GO:0070403">
    <property type="term" value="F:NAD+ binding"/>
    <property type="evidence" value="ECO:0007669"/>
    <property type="project" value="InterPro"/>
</dbReference>
<evidence type="ECO:0000259" key="9">
    <source>
        <dbReference type="PROSITE" id="PS50305"/>
    </source>
</evidence>
<dbReference type="InterPro" id="IPR050134">
    <property type="entry name" value="NAD-dep_sirtuin_deacylases"/>
</dbReference>
<evidence type="ECO:0000256" key="2">
    <source>
        <dbReference type="ARBA" id="ARBA00006924"/>
    </source>
</evidence>
<dbReference type="SUPFAM" id="SSF52467">
    <property type="entry name" value="DHS-like NAD/FAD-binding domain"/>
    <property type="match status" value="1"/>
</dbReference>
<organism evidence="10 11">
    <name type="scientific">Smittium megazygosporum</name>
    <dbReference type="NCBI Taxonomy" id="133381"/>
    <lineage>
        <taxon>Eukaryota</taxon>
        <taxon>Fungi</taxon>
        <taxon>Fungi incertae sedis</taxon>
        <taxon>Zoopagomycota</taxon>
        <taxon>Kickxellomycotina</taxon>
        <taxon>Harpellomycetes</taxon>
        <taxon>Harpellales</taxon>
        <taxon>Legeriomycetaceae</taxon>
        <taxon>Smittium</taxon>
    </lineage>
</organism>
<feature type="region of interest" description="Disordered" evidence="8">
    <location>
        <begin position="27"/>
        <end position="134"/>
    </location>
</feature>
<dbReference type="STRING" id="133381.A0A2T9ZHK5"/>
<dbReference type="InterPro" id="IPR026591">
    <property type="entry name" value="Sirtuin_cat_small_dom_sf"/>
</dbReference>
<evidence type="ECO:0000256" key="8">
    <source>
        <dbReference type="SAM" id="MobiDB-lite"/>
    </source>
</evidence>
<evidence type="ECO:0000256" key="3">
    <source>
        <dbReference type="ARBA" id="ARBA00022679"/>
    </source>
</evidence>
<dbReference type="Proteomes" id="UP000245609">
    <property type="component" value="Unassembled WGS sequence"/>
</dbReference>
<dbReference type="Gene3D" id="3.40.50.1220">
    <property type="entry name" value="TPP-binding domain"/>
    <property type="match status" value="1"/>
</dbReference>
<sequence length="431" mass="48607">MESKDKKLLEFTEEKQVDSLAKLLESKLEISSSASPPKSKGQKTKKKDKDEIPEAERELKEKSEEDSKPSNEKPRKKSTGLEKTESSTEKSKSETVKEGDVKTQKQSKAVVLDLKSSEDASTESNNKTAASIPEKSSIPKSILHLKKLKADFSGIDKIAEMIKYGKAGISTSSGIPDFRSPNTGLYDNLQQYNLPYPEAIFDIEFFKENPKPFYTLAKELYPGNFSPTLSHVFIKMIADNGYLLRNYTQNIDTLERVVGIDNKYIVEAHGSFYRGHCVDGRCSTRYSQSWIKQRVDRDEIPKCTNCSALVKPDITFFGESLPTAYFRNISDDFSRCDLLMIMGTSLQVYPFASLVNKVKPNVPRLLINREVVGSVISNQKGLDFTNGTDHMFLGDSDDACYELIHKLGWEKQLLESHEAIARNFVSKWSNL</sequence>
<feature type="binding site" evidence="7">
    <location>
        <position position="306"/>
    </location>
    <ligand>
        <name>Zn(2+)</name>
        <dbReference type="ChEBI" id="CHEBI:29105"/>
    </ligand>
</feature>
<evidence type="ECO:0000256" key="5">
    <source>
        <dbReference type="ARBA" id="ARBA00022833"/>
    </source>
</evidence>
<feature type="binding site" evidence="7">
    <location>
        <position position="282"/>
    </location>
    <ligand>
        <name>Zn(2+)</name>
        <dbReference type="ChEBI" id="CHEBI:29105"/>
    </ligand>
</feature>
<dbReference type="Pfam" id="PF02146">
    <property type="entry name" value="SIR2"/>
    <property type="match status" value="1"/>
</dbReference>
<keyword evidence="4 7" id="KW-0479">Metal-binding</keyword>
<dbReference type="InterPro" id="IPR029035">
    <property type="entry name" value="DHS-like_NAD/FAD-binding_dom"/>
</dbReference>
<keyword evidence="5 7" id="KW-0862">Zinc</keyword>
<dbReference type="GO" id="GO:0005634">
    <property type="term" value="C:nucleus"/>
    <property type="evidence" value="ECO:0007669"/>
    <property type="project" value="TreeGrafter"/>
</dbReference>
<gene>
    <name evidence="10" type="ORF">BB560_001417</name>
</gene>
<dbReference type="OrthoDB" id="420264at2759"/>
<dbReference type="GO" id="GO:0046872">
    <property type="term" value="F:metal ion binding"/>
    <property type="evidence" value="ECO:0007669"/>
    <property type="project" value="UniProtKB-KW"/>
</dbReference>
<dbReference type="InterPro" id="IPR026590">
    <property type="entry name" value="Ssirtuin_cat_dom"/>
</dbReference>
<dbReference type="AlphaFoldDB" id="A0A2T9ZHK5"/>